<protein>
    <submittedName>
        <fullName evidence="6">Acyl-CoA thioesterase II</fullName>
    </submittedName>
</protein>
<dbReference type="Gene3D" id="2.40.160.210">
    <property type="entry name" value="Acyl-CoA thioesterase, double hotdog domain"/>
    <property type="match status" value="1"/>
</dbReference>
<dbReference type="EMBL" id="NIDF01000155">
    <property type="protein sequence ID" value="TYJ52123.1"/>
    <property type="molecule type" value="Genomic_DNA"/>
</dbReference>
<dbReference type="GO" id="GO:0047617">
    <property type="term" value="F:fatty acyl-CoA hydrolase activity"/>
    <property type="evidence" value="ECO:0007669"/>
    <property type="project" value="InterPro"/>
</dbReference>
<dbReference type="InterPro" id="IPR049449">
    <property type="entry name" value="TesB_ACOT8-like_N"/>
</dbReference>
<dbReference type="CDD" id="cd03444">
    <property type="entry name" value="Thioesterase_II_repeat1"/>
    <property type="match status" value="1"/>
</dbReference>
<dbReference type="InterPro" id="IPR025652">
    <property type="entry name" value="TesB_C"/>
</dbReference>
<reference evidence="6 7" key="1">
    <citation type="submission" date="2017-05" db="EMBL/GenBank/DDBJ databases">
        <title>The Genome Sequence of Tsuchiyaea wingfieldii DSM 27421.</title>
        <authorList>
            <person name="Cuomo C."/>
            <person name="Passer A."/>
            <person name="Billmyre B."/>
            <person name="Heitman J."/>
        </authorList>
    </citation>
    <scope>NUCLEOTIDE SEQUENCE [LARGE SCALE GENOMIC DNA]</scope>
    <source>
        <strain evidence="6 7">DSM 27421</strain>
    </source>
</reference>
<evidence type="ECO:0000256" key="1">
    <source>
        <dbReference type="ARBA" id="ARBA00006538"/>
    </source>
</evidence>
<proteinExistence type="inferred from homology"/>
<dbReference type="AlphaFoldDB" id="A0A5D3APX2"/>
<comment type="caution">
    <text evidence="6">The sequence shown here is derived from an EMBL/GenBank/DDBJ whole genome shotgun (WGS) entry which is preliminary data.</text>
</comment>
<evidence type="ECO:0000256" key="3">
    <source>
        <dbReference type="SAM" id="MobiDB-lite"/>
    </source>
</evidence>
<dbReference type="GO" id="GO:0006637">
    <property type="term" value="P:acyl-CoA metabolic process"/>
    <property type="evidence" value="ECO:0007669"/>
    <property type="project" value="InterPro"/>
</dbReference>
<gene>
    <name evidence="6" type="ORF">B9479_007277</name>
</gene>
<feature type="domain" description="Acyl-CoA thioesterase-like N-terminal HotDog" evidence="5">
    <location>
        <begin position="27"/>
        <end position="109"/>
    </location>
</feature>
<keyword evidence="2" id="KW-0378">Hydrolase</keyword>
<dbReference type="PANTHER" id="PTHR11066:SF34">
    <property type="entry name" value="ACYL-COENZYME A THIOESTERASE 8"/>
    <property type="match status" value="1"/>
</dbReference>
<dbReference type="GO" id="GO:0009062">
    <property type="term" value="P:fatty acid catabolic process"/>
    <property type="evidence" value="ECO:0007669"/>
    <property type="project" value="TreeGrafter"/>
</dbReference>
<feature type="domain" description="Acyl-CoA thioesterase 2 C-terminal" evidence="4">
    <location>
        <begin position="233"/>
        <end position="345"/>
    </location>
</feature>
<keyword evidence="7" id="KW-1185">Reference proteome</keyword>
<evidence type="ECO:0000313" key="7">
    <source>
        <dbReference type="Proteomes" id="UP000322245"/>
    </source>
</evidence>
<organism evidence="6 7">
    <name type="scientific">Cryptococcus floricola</name>
    <dbReference type="NCBI Taxonomy" id="2591691"/>
    <lineage>
        <taxon>Eukaryota</taxon>
        <taxon>Fungi</taxon>
        <taxon>Dikarya</taxon>
        <taxon>Basidiomycota</taxon>
        <taxon>Agaricomycotina</taxon>
        <taxon>Tremellomycetes</taxon>
        <taxon>Tremellales</taxon>
        <taxon>Cryptococcaceae</taxon>
        <taxon>Cryptococcus</taxon>
    </lineage>
</organism>
<dbReference type="GO" id="GO:0005782">
    <property type="term" value="C:peroxisomal matrix"/>
    <property type="evidence" value="ECO:0007669"/>
    <property type="project" value="TreeGrafter"/>
</dbReference>
<dbReference type="SUPFAM" id="SSF54637">
    <property type="entry name" value="Thioesterase/thiol ester dehydrase-isomerase"/>
    <property type="match status" value="2"/>
</dbReference>
<evidence type="ECO:0000259" key="5">
    <source>
        <dbReference type="Pfam" id="PF13622"/>
    </source>
</evidence>
<dbReference type="CDD" id="cd03445">
    <property type="entry name" value="Thioesterase_II_repeat2"/>
    <property type="match status" value="1"/>
</dbReference>
<dbReference type="InterPro" id="IPR003703">
    <property type="entry name" value="Acyl_CoA_thio"/>
</dbReference>
<feature type="region of interest" description="Disordered" evidence="3">
    <location>
        <begin position="210"/>
        <end position="230"/>
    </location>
</feature>
<comment type="similarity">
    <text evidence="1">Belongs to the C/M/P thioester hydrolase family.</text>
</comment>
<dbReference type="InterPro" id="IPR029069">
    <property type="entry name" value="HotDog_dom_sf"/>
</dbReference>
<sequence>MTNRLEDHVAVTPHPSNPMSSLSQNLWVPSGARGVFGGQILAQAIMAATATVSPKLGLHSAHCYFLLPAQKSPTIEYKVEKLNDGRSYSARLVRAWQGDSDIFVLMASYSLPPTALPEDLGLAAYPAGQGKSKHSTAFSTEVPRPDLPPPEEGRVFPSFQTPFPDDICPPSECEDDADFLEKWVQQHGDVEKPWQKKFFKEYISERRSSPVSISRGRRKAGSPEENAPYPSSRMSWLRIRDLGPEPPNVETVKAMISYISDFQFIGTAARSVGMNQNSTPRLGMLASLDHAIHFYPFPSNFDPAAPLLHVMESQSVNLSSGRGLARGRIYTWDGVLIATTGQEGVTRANVKGKQTKGAIEGGMVDVDVSKVKAKL</sequence>
<dbReference type="InterPro" id="IPR042171">
    <property type="entry name" value="Acyl-CoA_hotdog"/>
</dbReference>
<dbReference type="PANTHER" id="PTHR11066">
    <property type="entry name" value="ACYL-COA THIOESTERASE"/>
    <property type="match status" value="1"/>
</dbReference>
<dbReference type="Pfam" id="PF13622">
    <property type="entry name" value="4HBT_3"/>
    <property type="match status" value="1"/>
</dbReference>
<evidence type="ECO:0000259" key="4">
    <source>
        <dbReference type="Pfam" id="PF02551"/>
    </source>
</evidence>
<accession>A0A5D3APX2</accession>
<evidence type="ECO:0000256" key="2">
    <source>
        <dbReference type="ARBA" id="ARBA00022801"/>
    </source>
</evidence>
<dbReference type="Pfam" id="PF02551">
    <property type="entry name" value="Acyl_CoA_thio"/>
    <property type="match status" value="1"/>
</dbReference>
<evidence type="ECO:0000313" key="6">
    <source>
        <dbReference type="EMBL" id="TYJ52123.1"/>
    </source>
</evidence>
<dbReference type="Proteomes" id="UP000322245">
    <property type="component" value="Unassembled WGS sequence"/>
</dbReference>
<name>A0A5D3APX2_9TREE</name>